<reference evidence="6" key="1">
    <citation type="journal article" date="2017" name="Nat. Ecol. Evol.">
        <title>Genome expansion and lineage-specific genetic innovations in the forest pathogenic fungi Armillaria.</title>
        <authorList>
            <person name="Sipos G."/>
            <person name="Prasanna A.N."/>
            <person name="Walter M.C."/>
            <person name="O'Connor E."/>
            <person name="Balint B."/>
            <person name="Krizsan K."/>
            <person name="Kiss B."/>
            <person name="Hess J."/>
            <person name="Varga T."/>
            <person name="Slot J."/>
            <person name="Riley R."/>
            <person name="Boka B."/>
            <person name="Rigling D."/>
            <person name="Barry K."/>
            <person name="Lee J."/>
            <person name="Mihaltcheva S."/>
            <person name="LaButti K."/>
            <person name="Lipzen A."/>
            <person name="Waldron R."/>
            <person name="Moloney N.M."/>
            <person name="Sperisen C."/>
            <person name="Kredics L."/>
            <person name="Vagvoelgyi C."/>
            <person name="Patrignani A."/>
            <person name="Fitzpatrick D."/>
            <person name="Nagy I."/>
            <person name="Doyle S."/>
            <person name="Anderson J.B."/>
            <person name="Grigoriev I.V."/>
            <person name="Gueldener U."/>
            <person name="Muensterkoetter M."/>
            <person name="Nagy L.G."/>
        </authorList>
    </citation>
    <scope>NUCLEOTIDE SEQUENCE [LARGE SCALE GENOMIC DNA]</scope>
    <source>
        <strain evidence="6">28-4</strain>
    </source>
</reference>
<comment type="subcellular location">
    <subcellularLocation>
        <location evidence="1">Nucleus</location>
        <location evidence="1">Nucleolus</location>
    </subcellularLocation>
</comment>
<feature type="compositionally biased region" description="Basic residues" evidence="4">
    <location>
        <begin position="126"/>
        <end position="139"/>
    </location>
</feature>
<proteinExistence type="predicted"/>
<name>A0A2H3BRB4_9AGAR</name>
<dbReference type="GO" id="GO:0032040">
    <property type="term" value="C:small-subunit processome"/>
    <property type="evidence" value="ECO:0007669"/>
    <property type="project" value="InterPro"/>
</dbReference>
<feature type="region of interest" description="Disordered" evidence="4">
    <location>
        <begin position="112"/>
        <end position="305"/>
    </location>
</feature>
<feature type="compositionally biased region" description="Acidic residues" evidence="4">
    <location>
        <begin position="566"/>
        <end position="580"/>
    </location>
</feature>
<dbReference type="EMBL" id="KZ293441">
    <property type="protein sequence ID" value="PBK66403.1"/>
    <property type="molecule type" value="Genomic_DNA"/>
</dbReference>
<feature type="compositionally biased region" description="Low complexity" evidence="4">
    <location>
        <begin position="702"/>
        <end position="718"/>
    </location>
</feature>
<feature type="compositionally biased region" description="Low complexity" evidence="4">
    <location>
        <begin position="657"/>
        <end position="670"/>
    </location>
</feature>
<feature type="compositionally biased region" description="Polar residues" evidence="4">
    <location>
        <begin position="1"/>
        <end position="11"/>
    </location>
</feature>
<dbReference type="GO" id="GO:0006364">
    <property type="term" value="P:rRNA processing"/>
    <property type="evidence" value="ECO:0007669"/>
    <property type="project" value="InterPro"/>
</dbReference>
<dbReference type="Pfam" id="PF04615">
    <property type="entry name" value="Utp14"/>
    <property type="match status" value="1"/>
</dbReference>
<sequence>MARSAQASRRPNTSKKSHGKADSKAQFNAAGYAKRQARKEKETAPSEDVYEYAPDAVRRSKVKLDLDRDEDFGGIPDGDDEREQLRARLIGENEDDEMIDSEDDEDIDSDAAFEESDEDRFAGFFSRKKKGKAKTKTKPAVRFADVDLNEDEDMGEDQKDGSDVDEDEEGEDDEFIDVLDILDGRGEPDNGTDNEAQPSSSKKPTPPTPAPARENAKGRDTDEEEEEEESDEEDPFTPSDEDEAAPEALENLQSFISTLDTSSKKRKPSAEDLPVDAPPRKRRILKERTEAGEENEFRTHGAGSKLNLDDLLAPLASQPDTLLSLKKSTKVLNPSSSSKIRTLSAPLPQRAQERLDREAAYEKTKEEVDKWSATMKRIQEAEHLSFPLQAKPEGRVSALELAAKFQPTTALESSVDALLKTARLRDEDIHETEEGILKMNNLSVEEVAQRRAELRKTRELMFRAEIKAKRVAKIKSKTYRKIKRKEKERLGEKIDEGGSDDDELVMKKEMERARERATLRHKNTGKWARQMRGKESWDEEGRKGIEEMLDRGERLRRKIAGKGSDESDDDSDGQESADGPEDIRQHAFDELARLDNDNEELPQDKSKAKSVFEMKFMKDAMARQQNETNKMVDDFVKELGGGGEAEESDNEGGDDPSSGVVVSRTGGRVTYRPGAPISQPPTKTPKPSTVPSSAIEMEVESPESTSPAPAPASAATFEPSRDTEESNPWLSVGSSSSKVSRKKNEVVVDKNSNPTEKSKNKLKKKAKKTEKEKAMAQDDAVVEISVENVLTLGKVADDDGGDSDGNSEVEAQEKMLETKNKKKGKHVAFEQRDLVKMAFAGDNVVQEFEDLKRREIEADAPKEVDTTLPGWGSWGGAGTRKAPPKPSLIKKIAGVNAANRADHGKGHVIISEKRDKKAAKYLVKDLPYPYTSKAQFERGMEQPLGVEWNTRVGFQKATLPKVVKKMGTVIDPLQKKF</sequence>
<feature type="compositionally biased region" description="Acidic residues" evidence="4">
    <location>
        <begin position="221"/>
        <end position="245"/>
    </location>
</feature>
<evidence type="ECO:0000313" key="5">
    <source>
        <dbReference type="EMBL" id="PBK66403.1"/>
    </source>
</evidence>
<evidence type="ECO:0000256" key="3">
    <source>
        <dbReference type="ARBA" id="ARBA00023242"/>
    </source>
</evidence>
<dbReference type="AlphaFoldDB" id="A0A2H3BRB4"/>
<feature type="compositionally biased region" description="Polar residues" evidence="4">
    <location>
        <begin position="331"/>
        <end position="341"/>
    </location>
</feature>
<feature type="compositionally biased region" description="Basic and acidic residues" evidence="4">
    <location>
        <begin position="581"/>
        <end position="609"/>
    </location>
</feature>
<keyword evidence="6" id="KW-1185">Reference proteome</keyword>
<feature type="compositionally biased region" description="Polar residues" evidence="4">
    <location>
        <begin position="251"/>
        <end position="261"/>
    </location>
</feature>
<keyword evidence="3" id="KW-0539">Nucleus</keyword>
<feature type="region of interest" description="Disordered" evidence="4">
    <location>
        <begin position="623"/>
        <end position="778"/>
    </location>
</feature>
<dbReference type="InterPro" id="IPR006709">
    <property type="entry name" value="SSU_processome_Utp14"/>
</dbReference>
<dbReference type="PANTHER" id="PTHR14150:SF12">
    <property type="entry name" value="U3 SMALL NUCLEOLAR RNA-ASSOCIATED PROTEIN 14 HOMOLOG A"/>
    <property type="match status" value="1"/>
</dbReference>
<dbReference type="PANTHER" id="PTHR14150">
    <property type="entry name" value="U3 SMALL NUCLEOLAR RNA-ASSOCIATED PROTEIN 14"/>
    <property type="match status" value="1"/>
</dbReference>
<feature type="compositionally biased region" description="Basic and acidic residues" evidence="4">
    <location>
        <begin position="504"/>
        <end position="518"/>
    </location>
</feature>
<evidence type="ECO:0000256" key="2">
    <source>
        <dbReference type="ARBA" id="ARBA00022553"/>
    </source>
</evidence>
<feature type="compositionally biased region" description="Basic and acidic residues" evidence="4">
    <location>
        <begin position="487"/>
        <end position="496"/>
    </location>
</feature>
<evidence type="ECO:0000313" key="6">
    <source>
        <dbReference type="Proteomes" id="UP000218334"/>
    </source>
</evidence>
<keyword evidence="2" id="KW-0597">Phosphoprotein</keyword>
<feature type="region of interest" description="Disordered" evidence="4">
    <location>
        <begin position="1"/>
        <end position="51"/>
    </location>
</feature>
<evidence type="ECO:0000256" key="4">
    <source>
        <dbReference type="SAM" id="MobiDB-lite"/>
    </source>
</evidence>
<dbReference type="Proteomes" id="UP000218334">
    <property type="component" value="Unassembled WGS sequence"/>
</dbReference>
<evidence type="ECO:0000256" key="1">
    <source>
        <dbReference type="ARBA" id="ARBA00004604"/>
    </source>
</evidence>
<gene>
    <name evidence="5" type="ORF">ARMSODRAFT_960388</name>
</gene>
<feature type="compositionally biased region" description="Basic and acidic residues" evidence="4">
    <location>
        <begin position="286"/>
        <end position="299"/>
    </location>
</feature>
<organism evidence="5 6">
    <name type="scientific">Armillaria solidipes</name>
    <dbReference type="NCBI Taxonomy" id="1076256"/>
    <lineage>
        <taxon>Eukaryota</taxon>
        <taxon>Fungi</taxon>
        <taxon>Dikarya</taxon>
        <taxon>Basidiomycota</taxon>
        <taxon>Agaricomycotina</taxon>
        <taxon>Agaricomycetes</taxon>
        <taxon>Agaricomycetidae</taxon>
        <taxon>Agaricales</taxon>
        <taxon>Marasmiineae</taxon>
        <taxon>Physalacriaceae</taxon>
        <taxon>Armillaria</taxon>
    </lineage>
</organism>
<protein>
    <submittedName>
        <fullName evidence="5">Utp14-domain-containing protein</fullName>
    </submittedName>
</protein>
<feature type="region of interest" description="Disordered" evidence="4">
    <location>
        <begin position="864"/>
        <end position="885"/>
    </location>
</feature>
<accession>A0A2H3BRB4</accession>
<feature type="compositionally biased region" description="Basic and acidic residues" evidence="4">
    <location>
        <begin position="532"/>
        <end position="553"/>
    </location>
</feature>
<feature type="region of interest" description="Disordered" evidence="4">
    <location>
        <begin position="330"/>
        <end position="349"/>
    </location>
</feature>
<dbReference type="STRING" id="1076256.A0A2H3BRB4"/>
<feature type="compositionally biased region" description="Acidic residues" evidence="4">
    <location>
        <begin position="644"/>
        <end position="654"/>
    </location>
</feature>
<feature type="region of interest" description="Disordered" evidence="4">
    <location>
        <begin position="487"/>
        <end position="609"/>
    </location>
</feature>
<feature type="compositionally biased region" description="Acidic residues" evidence="4">
    <location>
        <begin position="163"/>
        <end position="177"/>
    </location>
</feature>